<evidence type="ECO:0000313" key="2">
    <source>
        <dbReference type="EMBL" id="QQP36054.1"/>
    </source>
</evidence>
<reference evidence="3" key="1">
    <citation type="submission" date="2021-01" db="EMBL/GenBank/DDBJ databases">
        <title>Caligus Genome Assembly.</title>
        <authorList>
            <person name="Gallardo-Escarate C."/>
        </authorList>
    </citation>
    <scope>NUCLEOTIDE SEQUENCE [LARGE SCALE GENOMIC DNA]</scope>
</reference>
<feature type="region of interest" description="Disordered" evidence="1">
    <location>
        <begin position="18"/>
        <end position="56"/>
    </location>
</feature>
<accession>A0A7T8JVG8</accession>
<feature type="compositionally biased region" description="Polar residues" evidence="1">
    <location>
        <begin position="18"/>
        <end position="35"/>
    </location>
</feature>
<keyword evidence="3" id="KW-1185">Reference proteome</keyword>
<dbReference type="AlphaFoldDB" id="A0A7T8JVG8"/>
<dbReference type="Proteomes" id="UP000595437">
    <property type="component" value="Chromosome 15"/>
</dbReference>
<evidence type="ECO:0000313" key="3">
    <source>
        <dbReference type="Proteomes" id="UP000595437"/>
    </source>
</evidence>
<organism evidence="2 3">
    <name type="scientific">Caligus rogercresseyi</name>
    <name type="common">Sea louse</name>
    <dbReference type="NCBI Taxonomy" id="217165"/>
    <lineage>
        <taxon>Eukaryota</taxon>
        <taxon>Metazoa</taxon>
        <taxon>Ecdysozoa</taxon>
        <taxon>Arthropoda</taxon>
        <taxon>Crustacea</taxon>
        <taxon>Multicrustacea</taxon>
        <taxon>Hexanauplia</taxon>
        <taxon>Copepoda</taxon>
        <taxon>Siphonostomatoida</taxon>
        <taxon>Caligidae</taxon>
        <taxon>Caligus</taxon>
    </lineage>
</organism>
<proteinExistence type="predicted"/>
<gene>
    <name evidence="2" type="ORF">FKW44_021030</name>
</gene>
<protein>
    <submittedName>
        <fullName evidence="2">Uncharacterized protein</fullName>
    </submittedName>
</protein>
<evidence type="ECO:0000256" key="1">
    <source>
        <dbReference type="SAM" id="MobiDB-lite"/>
    </source>
</evidence>
<name>A0A7T8JVG8_CALRO</name>
<sequence length="56" mass="6130">MFSNGSFKNYLGSLTVENGLNPSEKSFSNSYSMDSPSRRTIPGLPCKKRASPNNQS</sequence>
<dbReference type="EMBL" id="CP045904">
    <property type="protein sequence ID" value="QQP36054.1"/>
    <property type="molecule type" value="Genomic_DNA"/>
</dbReference>